<dbReference type="OrthoDB" id="47834at2759"/>
<keyword evidence="8" id="KW-0732">Signal</keyword>
<dbReference type="InterPro" id="IPR000209">
    <property type="entry name" value="Peptidase_S8/S53_dom"/>
</dbReference>
<evidence type="ECO:0000256" key="4">
    <source>
        <dbReference type="ARBA" id="ARBA00022825"/>
    </source>
</evidence>
<dbReference type="AlphaFoldDB" id="A0A9N8ER03"/>
<reference evidence="10" key="1">
    <citation type="submission" date="2020-06" db="EMBL/GenBank/DDBJ databases">
        <authorList>
            <consortium name="Plant Systems Biology data submission"/>
        </authorList>
    </citation>
    <scope>NUCLEOTIDE SEQUENCE</scope>
    <source>
        <strain evidence="10">D6</strain>
    </source>
</reference>
<dbReference type="InterPro" id="IPR050131">
    <property type="entry name" value="Peptidase_S8_subtilisin-like"/>
</dbReference>
<dbReference type="InterPro" id="IPR022398">
    <property type="entry name" value="Peptidase_S8_His-AS"/>
</dbReference>
<evidence type="ECO:0000259" key="9">
    <source>
        <dbReference type="Pfam" id="PF00082"/>
    </source>
</evidence>
<dbReference type="PROSITE" id="PS00137">
    <property type="entry name" value="SUBTILASE_HIS"/>
    <property type="match status" value="1"/>
</dbReference>
<evidence type="ECO:0000256" key="5">
    <source>
        <dbReference type="ARBA" id="ARBA00023529"/>
    </source>
</evidence>
<dbReference type="PROSITE" id="PS00138">
    <property type="entry name" value="SUBTILASE_SER"/>
    <property type="match status" value="1"/>
</dbReference>
<dbReference type="Gene3D" id="3.40.50.200">
    <property type="entry name" value="Peptidase S8/S53 domain"/>
    <property type="match status" value="1"/>
</dbReference>
<proteinExistence type="inferred from homology"/>
<dbReference type="InterPro" id="IPR023828">
    <property type="entry name" value="Peptidase_S8_Ser-AS"/>
</dbReference>
<evidence type="ECO:0000256" key="7">
    <source>
        <dbReference type="PROSITE-ProRule" id="PRU01240"/>
    </source>
</evidence>
<dbReference type="GO" id="GO:0004252">
    <property type="term" value="F:serine-type endopeptidase activity"/>
    <property type="evidence" value="ECO:0007669"/>
    <property type="project" value="UniProtKB-UniRule"/>
</dbReference>
<dbReference type="PRINTS" id="PR00723">
    <property type="entry name" value="SUBTILISIN"/>
</dbReference>
<comment type="catalytic activity">
    <reaction evidence="5">
        <text>Hydrolysis of proteins with broad specificity for peptide bonds, and a preference for a large uncharged residue in P1. Hydrolyzes peptide amides.</text>
        <dbReference type="EC" id="3.4.21.62"/>
    </reaction>
</comment>
<dbReference type="CDD" id="cd04077">
    <property type="entry name" value="Peptidases_S8_PCSK9_ProteinaseK_like"/>
    <property type="match status" value="1"/>
</dbReference>
<feature type="chain" id="PRO_5040224720" description="subtilisin" evidence="8">
    <location>
        <begin position="30"/>
        <end position="571"/>
    </location>
</feature>
<accession>A0A9N8ER03</accession>
<evidence type="ECO:0000256" key="8">
    <source>
        <dbReference type="SAM" id="SignalP"/>
    </source>
</evidence>
<dbReference type="GO" id="GO:0005615">
    <property type="term" value="C:extracellular space"/>
    <property type="evidence" value="ECO:0007669"/>
    <property type="project" value="TreeGrafter"/>
</dbReference>
<comment type="caution">
    <text evidence="10">The sequence shown here is derived from an EMBL/GenBank/DDBJ whole genome shotgun (WGS) entry which is preliminary data.</text>
</comment>
<feature type="signal peptide" evidence="8">
    <location>
        <begin position="1"/>
        <end position="29"/>
    </location>
</feature>
<feature type="domain" description="Peptidase S8/S53" evidence="9">
    <location>
        <begin position="154"/>
        <end position="366"/>
    </location>
</feature>
<dbReference type="Proteomes" id="UP001153069">
    <property type="component" value="Unassembled WGS sequence"/>
</dbReference>
<organism evidence="10 11">
    <name type="scientific">Seminavis robusta</name>
    <dbReference type="NCBI Taxonomy" id="568900"/>
    <lineage>
        <taxon>Eukaryota</taxon>
        <taxon>Sar</taxon>
        <taxon>Stramenopiles</taxon>
        <taxon>Ochrophyta</taxon>
        <taxon>Bacillariophyta</taxon>
        <taxon>Bacillariophyceae</taxon>
        <taxon>Bacillariophycidae</taxon>
        <taxon>Naviculales</taxon>
        <taxon>Naviculaceae</taxon>
        <taxon>Seminavis</taxon>
    </lineage>
</organism>
<sequence length="571" mass="59566">MISPRGQPWLCSFRTLLLVSLLLVFQTEAKIQSHPKLTPALAGESTGDDTYIVLLTPGVSSLSEVSGMDNRYIKYRYDAVLNGYALKGVPDEVMKEILDSDSVRAVYEDQRAYGIPVEETKDQQTITQTGAPWGLDRIDSRTGLDGNYNYDATGAGVIIFIFDTGVLSTHVEFTGRLEPCVDYSGEGCNQPGLHGTHVAGTALGTTYGVAKGARVKDMKVLRKSDGSGSYSSIIMAFNDVTAMKNANPSAKYVINASLGGPRDTATNQAARECAQSGVIVVVSAGNSDADACNQTPAGETTLITVGSTTSSDTRSYFSNFGTCVDVFAPGSNIVSASNSGNTGTATLSGTSMSSPHVAGIAALYLEMGLDVYTQIASLATPGVVSDPGTGSPNLLAFNNYNAGPVAPTTSAPTPAPTPLPTFACPSGSAAFTLELVTDSFNDGICCTWGDGYYSIYKDNALLRTGGAYGSQEATTFGTCAPSAPVASPAPTPAPVVSCPSGTTLFSADILTDRYPDETSWTLTNTCDGSVVRTGGGSYIESTLYTETECVTDGQAFQFTMSDSFGDGICCR</sequence>
<keyword evidence="11" id="KW-1185">Reference proteome</keyword>
<feature type="active site" description="Charge relay system" evidence="7">
    <location>
        <position position="163"/>
    </location>
</feature>
<comment type="similarity">
    <text evidence="1 7">Belongs to the peptidase S8 family.</text>
</comment>
<dbReference type="InterPro" id="IPR036852">
    <property type="entry name" value="Peptidase_S8/S53_dom_sf"/>
</dbReference>
<evidence type="ECO:0000256" key="1">
    <source>
        <dbReference type="ARBA" id="ARBA00011073"/>
    </source>
</evidence>
<dbReference type="PANTHER" id="PTHR43806">
    <property type="entry name" value="PEPTIDASE S8"/>
    <property type="match status" value="1"/>
</dbReference>
<feature type="active site" description="Charge relay system" evidence="7">
    <location>
        <position position="194"/>
    </location>
</feature>
<keyword evidence="3 7" id="KW-0378">Hydrolase</keyword>
<dbReference type="InterPro" id="IPR015500">
    <property type="entry name" value="Peptidase_S8_subtilisin-rel"/>
</dbReference>
<name>A0A9N8ER03_9STRA</name>
<evidence type="ECO:0000256" key="2">
    <source>
        <dbReference type="ARBA" id="ARBA00022670"/>
    </source>
</evidence>
<protein>
    <recommendedName>
        <fullName evidence="6">subtilisin</fullName>
        <ecNumber evidence="6">3.4.21.62</ecNumber>
    </recommendedName>
</protein>
<dbReference type="InterPro" id="IPR034193">
    <property type="entry name" value="PCSK9_ProteinaseK-like"/>
</dbReference>
<dbReference type="EMBL" id="CAICTM010001709">
    <property type="protein sequence ID" value="CAB9525681.1"/>
    <property type="molecule type" value="Genomic_DNA"/>
</dbReference>
<keyword evidence="4 7" id="KW-0720">Serine protease</keyword>
<dbReference type="PANTHER" id="PTHR43806:SF58">
    <property type="entry name" value="ALKALINE PROTEASE 1-RELATED"/>
    <property type="match status" value="1"/>
</dbReference>
<gene>
    <name evidence="10" type="ORF">SEMRO_1711_G292830.1</name>
</gene>
<dbReference type="SUPFAM" id="SSF52743">
    <property type="entry name" value="Subtilisin-like"/>
    <property type="match status" value="1"/>
</dbReference>
<evidence type="ECO:0000256" key="3">
    <source>
        <dbReference type="ARBA" id="ARBA00022801"/>
    </source>
</evidence>
<feature type="active site" description="Charge relay system" evidence="7">
    <location>
        <position position="351"/>
    </location>
</feature>
<dbReference type="GO" id="GO:0006508">
    <property type="term" value="P:proteolysis"/>
    <property type="evidence" value="ECO:0007669"/>
    <property type="project" value="UniProtKB-KW"/>
</dbReference>
<dbReference type="PROSITE" id="PS51892">
    <property type="entry name" value="SUBTILASE"/>
    <property type="match status" value="1"/>
</dbReference>
<dbReference type="FunFam" id="3.40.50.200:FF:000014">
    <property type="entry name" value="Proteinase K"/>
    <property type="match status" value="1"/>
</dbReference>
<evidence type="ECO:0000313" key="10">
    <source>
        <dbReference type="EMBL" id="CAB9525681.1"/>
    </source>
</evidence>
<evidence type="ECO:0000256" key="6">
    <source>
        <dbReference type="ARBA" id="ARBA00023619"/>
    </source>
</evidence>
<evidence type="ECO:0000313" key="11">
    <source>
        <dbReference type="Proteomes" id="UP001153069"/>
    </source>
</evidence>
<keyword evidence="2 7" id="KW-0645">Protease</keyword>
<dbReference type="EC" id="3.4.21.62" evidence="6"/>
<dbReference type="Pfam" id="PF00082">
    <property type="entry name" value="Peptidase_S8"/>
    <property type="match status" value="1"/>
</dbReference>